<gene>
    <name evidence="2" type="ORF">VOLCADRAFT_90073</name>
</gene>
<dbReference type="KEGG" id="vcn:VOLCADRAFT_90073"/>
<dbReference type="AlphaFoldDB" id="D8TTE9"/>
<evidence type="ECO:0000313" key="3">
    <source>
        <dbReference type="Proteomes" id="UP000001058"/>
    </source>
</evidence>
<feature type="region of interest" description="Disordered" evidence="1">
    <location>
        <begin position="46"/>
        <end position="68"/>
    </location>
</feature>
<accession>D8TTE9</accession>
<keyword evidence="3" id="KW-1185">Reference proteome</keyword>
<sequence length="185" mass="20930">MPDKSDNANNAQARGSVEGPARSYLSQAAPVRNSVFGVAHMTFLKNSHHLHDRQPTERSTSSTGTASQRITSLQTAQRQLLDLRQPDWIITVTTTRGHEEAAADALFPVSVTFHRRGGRALLNRHKHLQKHPHFYEPFGQDLEPADIGFLARGIRVDIEPCPDKTRIRYIILFNRIWIWSSYPGL</sequence>
<reference evidence="2 3" key="1">
    <citation type="journal article" date="2010" name="Science">
        <title>Genomic analysis of organismal complexity in the multicellular green alga Volvox carteri.</title>
        <authorList>
            <person name="Prochnik S.E."/>
            <person name="Umen J."/>
            <person name="Nedelcu A.M."/>
            <person name="Hallmann A."/>
            <person name="Miller S.M."/>
            <person name="Nishii I."/>
            <person name="Ferris P."/>
            <person name="Kuo A."/>
            <person name="Mitros T."/>
            <person name="Fritz-Laylin L.K."/>
            <person name="Hellsten U."/>
            <person name="Chapman J."/>
            <person name="Simakov O."/>
            <person name="Rensing S.A."/>
            <person name="Terry A."/>
            <person name="Pangilinan J."/>
            <person name="Kapitonov V."/>
            <person name="Jurka J."/>
            <person name="Salamov A."/>
            <person name="Shapiro H."/>
            <person name="Schmutz J."/>
            <person name="Grimwood J."/>
            <person name="Lindquist E."/>
            <person name="Lucas S."/>
            <person name="Grigoriev I.V."/>
            <person name="Schmitt R."/>
            <person name="Kirk D."/>
            <person name="Rokhsar D.S."/>
        </authorList>
    </citation>
    <scope>NUCLEOTIDE SEQUENCE [LARGE SCALE GENOMIC DNA]</scope>
    <source>
        <strain evidence="3">f. Nagariensis / Eve</strain>
    </source>
</reference>
<dbReference type="RefSeq" id="XP_002949741.1">
    <property type="nucleotide sequence ID" value="XM_002949695.1"/>
</dbReference>
<feature type="compositionally biased region" description="Polar residues" evidence="1">
    <location>
        <begin position="57"/>
        <end position="68"/>
    </location>
</feature>
<dbReference type="EMBL" id="GL378336">
    <property type="protein sequence ID" value="EFJ49293.1"/>
    <property type="molecule type" value="Genomic_DNA"/>
</dbReference>
<name>D8TTE9_VOLCA</name>
<dbReference type="InParanoid" id="D8TTE9"/>
<organism evidence="3">
    <name type="scientific">Volvox carteri f. nagariensis</name>
    <dbReference type="NCBI Taxonomy" id="3068"/>
    <lineage>
        <taxon>Eukaryota</taxon>
        <taxon>Viridiplantae</taxon>
        <taxon>Chlorophyta</taxon>
        <taxon>core chlorophytes</taxon>
        <taxon>Chlorophyceae</taxon>
        <taxon>CS clade</taxon>
        <taxon>Chlamydomonadales</taxon>
        <taxon>Volvocaceae</taxon>
        <taxon>Volvox</taxon>
    </lineage>
</organism>
<proteinExistence type="predicted"/>
<protein>
    <submittedName>
        <fullName evidence="2">Uncharacterized protein</fullName>
    </submittedName>
</protein>
<feature type="region of interest" description="Disordered" evidence="1">
    <location>
        <begin position="1"/>
        <end position="21"/>
    </location>
</feature>
<dbReference type="GeneID" id="9618808"/>
<evidence type="ECO:0000256" key="1">
    <source>
        <dbReference type="SAM" id="MobiDB-lite"/>
    </source>
</evidence>
<dbReference type="Proteomes" id="UP000001058">
    <property type="component" value="Unassembled WGS sequence"/>
</dbReference>
<evidence type="ECO:0000313" key="2">
    <source>
        <dbReference type="EMBL" id="EFJ49293.1"/>
    </source>
</evidence>